<dbReference type="InterPro" id="IPR035919">
    <property type="entry name" value="EAL_sf"/>
</dbReference>
<dbReference type="Gene3D" id="3.20.20.450">
    <property type="entry name" value="EAL domain"/>
    <property type="match status" value="1"/>
</dbReference>
<dbReference type="PROSITE" id="PS50883">
    <property type="entry name" value="EAL"/>
    <property type="match status" value="1"/>
</dbReference>
<gene>
    <name evidence="2" type="ORF">NE646_13420</name>
</gene>
<dbReference type="RefSeq" id="WP_256136812.1">
    <property type="nucleotide sequence ID" value="NZ_JANGAB010000084.1"/>
</dbReference>
<reference evidence="2" key="1">
    <citation type="submission" date="2022-06" db="EMBL/GenBank/DDBJ databases">
        <title>Isolation of gut microbiota from human fecal samples.</title>
        <authorList>
            <person name="Pamer E.G."/>
            <person name="Barat B."/>
            <person name="Waligurski E."/>
            <person name="Medina S."/>
            <person name="Paddock L."/>
            <person name="Mostad J."/>
        </authorList>
    </citation>
    <scope>NUCLEOTIDE SEQUENCE</scope>
    <source>
        <strain evidence="2">DFI.7.96</strain>
    </source>
</reference>
<dbReference type="PANTHER" id="PTHR33121:SF70">
    <property type="entry name" value="SIGNALING PROTEIN YKOW"/>
    <property type="match status" value="1"/>
</dbReference>
<dbReference type="GO" id="GO:0071111">
    <property type="term" value="F:cyclic-guanylate-specific phosphodiesterase activity"/>
    <property type="evidence" value="ECO:0007669"/>
    <property type="project" value="InterPro"/>
</dbReference>
<evidence type="ECO:0000313" key="3">
    <source>
        <dbReference type="Proteomes" id="UP001205063"/>
    </source>
</evidence>
<feature type="non-terminal residue" evidence="2">
    <location>
        <position position="1"/>
    </location>
</feature>
<comment type="caution">
    <text evidence="2">The sequence shown here is derived from an EMBL/GenBank/DDBJ whole genome shotgun (WGS) entry which is preliminary data.</text>
</comment>
<dbReference type="PANTHER" id="PTHR33121">
    <property type="entry name" value="CYCLIC DI-GMP PHOSPHODIESTERASE PDEF"/>
    <property type="match status" value="1"/>
</dbReference>
<evidence type="ECO:0000259" key="1">
    <source>
        <dbReference type="PROSITE" id="PS50883"/>
    </source>
</evidence>
<dbReference type="InterPro" id="IPR001633">
    <property type="entry name" value="EAL_dom"/>
</dbReference>
<accession>A0AAW5KCQ3</accession>
<dbReference type="Proteomes" id="UP001205063">
    <property type="component" value="Unassembled WGS sequence"/>
</dbReference>
<dbReference type="AlphaFoldDB" id="A0AAW5KCQ3"/>
<protein>
    <submittedName>
        <fullName evidence="2">EAL domain-containing protein</fullName>
    </submittedName>
</protein>
<dbReference type="EMBL" id="JANGAB010000084">
    <property type="protein sequence ID" value="MCQ4950642.1"/>
    <property type="molecule type" value="Genomic_DNA"/>
</dbReference>
<dbReference type="SUPFAM" id="SSF141868">
    <property type="entry name" value="EAL domain-like"/>
    <property type="match status" value="1"/>
</dbReference>
<sequence>AAGSGMEHFSLVYQPFVRFEEGGGLQQSARSGMEHFSLVYQPFVRFEEGGGLQLVGAEALLRWSCEPIGPVSPVEFIPLLESSGLIAQLGRWVLEEAVTTCKR</sequence>
<dbReference type="InterPro" id="IPR050706">
    <property type="entry name" value="Cyclic-di-GMP_PDE-like"/>
</dbReference>
<name>A0AAW5KCQ3_9FIRM</name>
<evidence type="ECO:0000313" key="2">
    <source>
        <dbReference type="EMBL" id="MCQ4950642.1"/>
    </source>
</evidence>
<proteinExistence type="predicted"/>
<feature type="domain" description="EAL" evidence="1">
    <location>
        <begin position="18"/>
        <end position="103"/>
    </location>
</feature>
<organism evidence="2 3">
    <name type="scientific">Bittarella massiliensis</name>
    <name type="common">ex Durand et al. 2017</name>
    <dbReference type="NCBI Taxonomy" id="1720313"/>
    <lineage>
        <taxon>Bacteria</taxon>
        <taxon>Bacillati</taxon>
        <taxon>Bacillota</taxon>
        <taxon>Clostridia</taxon>
        <taxon>Eubacteriales</taxon>
        <taxon>Oscillospiraceae</taxon>
        <taxon>Bittarella (ex Durand et al. 2017)</taxon>
    </lineage>
</organism>
<dbReference type="Pfam" id="PF00563">
    <property type="entry name" value="EAL"/>
    <property type="match status" value="1"/>
</dbReference>